<organism evidence="3 4">
    <name type="scientific">Persicobacter psychrovividus</name>
    <dbReference type="NCBI Taxonomy" id="387638"/>
    <lineage>
        <taxon>Bacteria</taxon>
        <taxon>Pseudomonadati</taxon>
        <taxon>Bacteroidota</taxon>
        <taxon>Cytophagia</taxon>
        <taxon>Cytophagales</taxon>
        <taxon>Persicobacteraceae</taxon>
        <taxon>Persicobacter</taxon>
    </lineage>
</organism>
<gene>
    <name evidence="3" type="ORF">PEPS_07470</name>
</gene>
<dbReference type="RefSeq" id="WP_332922118.1">
    <property type="nucleotide sequence ID" value="NZ_AP025292.1"/>
</dbReference>
<proteinExistence type="predicted"/>
<evidence type="ECO:0000313" key="3">
    <source>
        <dbReference type="EMBL" id="BDC98466.1"/>
    </source>
</evidence>
<dbReference type="PANTHER" id="PTHR37299">
    <property type="entry name" value="TRANSCRIPTIONAL REGULATOR-RELATED"/>
    <property type="match status" value="1"/>
</dbReference>
<evidence type="ECO:0000259" key="2">
    <source>
        <dbReference type="SMART" id="SM00850"/>
    </source>
</evidence>
<keyword evidence="3" id="KW-0238">DNA-binding</keyword>
<dbReference type="Gene3D" id="2.40.50.1020">
    <property type="entry name" value="LytTr DNA-binding domain"/>
    <property type="match status" value="1"/>
</dbReference>
<dbReference type="InterPro" id="IPR046947">
    <property type="entry name" value="LytR-like"/>
</dbReference>
<dbReference type="SMART" id="SM00448">
    <property type="entry name" value="REC"/>
    <property type="match status" value="1"/>
</dbReference>
<dbReference type="SMART" id="SM00850">
    <property type="entry name" value="LytTR"/>
    <property type="match status" value="1"/>
</dbReference>
<dbReference type="PANTHER" id="PTHR37299:SF1">
    <property type="entry name" value="STAGE 0 SPORULATION PROTEIN A HOMOLOG"/>
    <property type="match status" value="1"/>
</dbReference>
<accession>A0ABN6LAY2</accession>
<keyword evidence="4" id="KW-1185">Reference proteome</keyword>
<evidence type="ECO:0000313" key="4">
    <source>
        <dbReference type="Proteomes" id="UP001354989"/>
    </source>
</evidence>
<dbReference type="GO" id="GO:0003677">
    <property type="term" value="F:DNA binding"/>
    <property type="evidence" value="ECO:0007669"/>
    <property type="project" value="UniProtKB-KW"/>
</dbReference>
<dbReference type="InterPro" id="IPR007492">
    <property type="entry name" value="LytTR_DNA-bd_dom"/>
</dbReference>
<evidence type="ECO:0000259" key="1">
    <source>
        <dbReference type="SMART" id="SM00448"/>
    </source>
</evidence>
<dbReference type="Pfam" id="PF00072">
    <property type="entry name" value="Response_reg"/>
    <property type="match status" value="1"/>
</dbReference>
<protein>
    <submittedName>
        <fullName evidence="3">DNA-binding response regulator</fullName>
    </submittedName>
</protein>
<name>A0ABN6LAY2_9BACT</name>
<dbReference type="Pfam" id="PF04397">
    <property type="entry name" value="LytTR"/>
    <property type="match status" value="1"/>
</dbReference>
<dbReference type="InterPro" id="IPR011006">
    <property type="entry name" value="CheY-like_superfamily"/>
</dbReference>
<feature type="domain" description="Response regulatory" evidence="1">
    <location>
        <begin position="4"/>
        <end position="112"/>
    </location>
</feature>
<dbReference type="InterPro" id="IPR001789">
    <property type="entry name" value="Sig_transdc_resp-reg_receiver"/>
</dbReference>
<feature type="domain" description="HTH LytTR-type" evidence="2">
    <location>
        <begin position="142"/>
        <end position="232"/>
    </location>
</feature>
<reference evidence="3 4" key="1">
    <citation type="submission" date="2021-12" db="EMBL/GenBank/DDBJ databases">
        <title>Genome sequencing of bacteria with rrn-lacking chromosome and rrn-plasmid.</title>
        <authorList>
            <person name="Anda M."/>
            <person name="Iwasaki W."/>
        </authorList>
    </citation>
    <scope>NUCLEOTIDE SEQUENCE [LARGE SCALE GENOMIC DNA]</scope>
    <source>
        <strain evidence="3 4">NBRC 101262</strain>
    </source>
</reference>
<dbReference type="SUPFAM" id="SSF52172">
    <property type="entry name" value="CheY-like"/>
    <property type="match status" value="1"/>
</dbReference>
<sequence>MKKLKCIIVDDEPLARSIIQKFVEQNEALELCANLENAIEALNYINENPVDLIFLDIQMPELSGIDFMKTLVDKPMIIMTTSDPSYALECYEYSVVDYLLKPITLQRFLKAINKAMTAYTKAPTEEKIIKEDEPSLIVKENGINHRLFFEEIYYIEAFGNYLKIHHPNKTYIQTETMIRIMDQLDERFVRVHKSYITNTDKIQKMTSNRIQVNGVEIPIGNTYKGNLREKMAKVVFQ</sequence>
<dbReference type="EMBL" id="AP025292">
    <property type="protein sequence ID" value="BDC98466.1"/>
    <property type="molecule type" value="Genomic_DNA"/>
</dbReference>
<dbReference type="Gene3D" id="3.40.50.2300">
    <property type="match status" value="1"/>
</dbReference>
<dbReference type="Proteomes" id="UP001354989">
    <property type="component" value="Chromosome"/>
</dbReference>